<proteinExistence type="predicted"/>
<keyword evidence="2" id="KW-1185">Reference proteome</keyword>
<evidence type="ECO:0000313" key="1">
    <source>
        <dbReference type="EMBL" id="QEX23467.1"/>
    </source>
</evidence>
<name>A0A5J6N1T9_9PROT</name>
<dbReference type="RefSeq" id="WP_151118840.1">
    <property type="nucleotide sequence ID" value="NZ_CP042582.1"/>
</dbReference>
<reference evidence="1 2" key="1">
    <citation type="submission" date="2019-08" db="EMBL/GenBank/DDBJ databases">
        <title>Hyperibacter terrae gen. nov., sp. nov. and Hyperibacter viscosus sp. nov., two new members in the family Rhodospirillaceae isolated from the rhizosphere of Hypericum perforatum.</title>
        <authorList>
            <person name="Noviana Z."/>
        </authorList>
    </citation>
    <scope>NUCLEOTIDE SEQUENCE [LARGE SCALE GENOMIC DNA]</scope>
    <source>
        <strain evidence="1 2">R5959</strain>
    </source>
</reference>
<organism evidence="1 2">
    <name type="scientific">Hypericibacter adhaerens</name>
    <dbReference type="NCBI Taxonomy" id="2602016"/>
    <lineage>
        <taxon>Bacteria</taxon>
        <taxon>Pseudomonadati</taxon>
        <taxon>Pseudomonadota</taxon>
        <taxon>Alphaproteobacteria</taxon>
        <taxon>Rhodospirillales</taxon>
        <taxon>Dongiaceae</taxon>
        <taxon>Hypericibacter</taxon>
    </lineage>
</organism>
<dbReference type="AlphaFoldDB" id="A0A5J6N1T9"/>
<accession>A0A5J6N1T9</accession>
<dbReference type="OrthoDB" id="7363081at2"/>
<dbReference type="KEGG" id="hadh:FRZ61_34050"/>
<dbReference type="EMBL" id="CP042582">
    <property type="protein sequence ID" value="QEX23467.1"/>
    <property type="molecule type" value="Genomic_DNA"/>
</dbReference>
<evidence type="ECO:0000313" key="2">
    <source>
        <dbReference type="Proteomes" id="UP000325797"/>
    </source>
</evidence>
<protein>
    <submittedName>
        <fullName evidence="1">Uncharacterized protein</fullName>
    </submittedName>
</protein>
<dbReference type="Proteomes" id="UP000325797">
    <property type="component" value="Chromosome"/>
</dbReference>
<gene>
    <name evidence="1" type="ORF">FRZ61_34050</name>
</gene>
<sequence>MLEANLQSTPIPEFTDPETTFGLPENLMINSTFADDAKVTVLNLWKHDLVLLMTATDENMPARRGEPPYVSGESTAEMLRRVSNVLLALDAGRTDPTHRA</sequence>